<organism evidence="2 3">
    <name type="scientific">Adhaeretor mobilis</name>
    <dbReference type="NCBI Taxonomy" id="1930276"/>
    <lineage>
        <taxon>Bacteria</taxon>
        <taxon>Pseudomonadati</taxon>
        <taxon>Planctomycetota</taxon>
        <taxon>Planctomycetia</taxon>
        <taxon>Pirellulales</taxon>
        <taxon>Lacipirellulaceae</taxon>
        <taxon>Adhaeretor</taxon>
    </lineage>
</organism>
<dbReference type="AlphaFoldDB" id="A0A517N1X4"/>
<feature type="signal peptide" evidence="1">
    <location>
        <begin position="1"/>
        <end position="30"/>
    </location>
</feature>
<name>A0A517N1X4_9BACT</name>
<keyword evidence="2" id="KW-0449">Lipoprotein</keyword>
<keyword evidence="3" id="KW-1185">Reference proteome</keyword>
<evidence type="ECO:0000313" key="3">
    <source>
        <dbReference type="Proteomes" id="UP000319852"/>
    </source>
</evidence>
<dbReference type="NCBIfam" id="TIGR02595">
    <property type="entry name" value="PEP_CTERM"/>
    <property type="match status" value="1"/>
</dbReference>
<feature type="chain" id="PRO_5022126294" evidence="1">
    <location>
        <begin position="31"/>
        <end position="775"/>
    </location>
</feature>
<dbReference type="GO" id="GO:0000272">
    <property type="term" value="P:polysaccharide catabolic process"/>
    <property type="evidence" value="ECO:0007669"/>
    <property type="project" value="InterPro"/>
</dbReference>
<sequence precursor="true">MNRLALAWYVNSSSLCLCMLTSALSAPALGQETISTDTTQTGGTYTTTGTNAFYKGFLFVTDADNDPTLMLQSGATWNSRALVVGGGEDQTGNLLIQGGSALINTLDTPGGDGGTFFGGGVNIRRGQALLGLLAGATGTATVTGPGSTWENSSLLAVGNSGMGVLAIEDGAMVTSTAGTIGVRAGSTGSVTISDPNSQWINSSTMEVGFLGSGTLSIYGGLVSNAVGSIAGAEGGSGTVLVSGDNSEWQNSSDLRVGFRDIGMLTIEAGGTVTSNGSTIGNRETGIGTVHVTGAGSQWQSSREISLGQSGSGTLSILDGGVVTITSSGGGTTLGRFSGSEGSVTVSGTGSQWQNNIPLYVGVEGTGTLTIDNGGFVSNSTGNVAYDTGSVGTVTVTGPNSQWENSQNLAIGSFDGDSTGMVTVSGGGSISVGGLLFIGSGSTLNVDPGGSIDFTGSDRIINNGVINGPIDTNRRIFGSGTFSDLTVGDGTIVNPGNSPGSMSTTTTSWGNGGIYEWETTEVEGVAGTDWDLWNANNLGIVDSGAFTIEIKPIDGNSNPAALAGWDPTQSHEWLIGTSTNAAFTDTALLNLELDVSEFMSLHDLADGSFGLFSTDDKNSLFLKFTAPLLGDFDADGIWDADDLDLLAAAAQSGSTDVFFDLNNDGMVTFEIGSGSDSDYWLHTLLGSEYGDLDLDGVIDGADFSTLLGNFGTTSGWAAGNIDGSTVVDGADFSTLLGNFGFTSTASLAASTVPEPSTLGLLLLALSVCVSSARLSN</sequence>
<dbReference type="InterPro" id="IPR036439">
    <property type="entry name" value="Dockerin_dom_sf"/>
</dbReference>
<dbReference type="Proteomes" id="UP000319852">
    <property type="component" value="Chromosome"/>
</dbReference>
<dbReference type="InterPro" id="IPR030895">
    <property type="entry name" value="T5SS_PEPC_rpt"/>
</dbReference>
<evidence type="ECO:0000313" key="2">
    <source>
        <dbReference type="EMBL" id="QDT01008.1"/>
    </source>
</evidence>
<dbReference type="Gene3D" id="1.10.1330.10">
    <property type="entry name" value="Dockerin domain"/>
    <property type="match status" value="1"/>
</dbReference>
<dbReference type="RefSeq" id="WP_218932145.1">
    <property type="nucleotide sequence ID" value="NZ_CP036263.1"/>
</dbReference>
<proteinExistence type="predicted"/>
<gene>
    <name evidence="2" type="ORF">HG15A2_43500</name>
</gene>
<dbReference type="KEGG" id="amob:HG15A2_43500"/>
<dbReference type="EMBL" id="CP036263">
    <property type="protein sequence ID" value="QDT01008.1"/>
    <property type="molecule type" value="Genomic_DNA"/>
</dbReference>
<evidence type="ECO:0000256" key="1">
    <source>
        <dbReference type="SAM" id="SignalP"/>
    </source>
</evidence>
<accession>A0A517N1X4</accession>
<reference evidence="2 3" key="1">
    <citation type="submission" date="2019-02" db="EMBL/GenBank/DDBJ databases">
        <title>Deep-cultivation of Planctomycetes and their phenomic and genomic characterization uncovers novel biology.</title>
        <authorList>
            <person name="Wiegand S."/>
            <person name="Jogler M."/>
            <person name="Boedeker C."/>
            <person name="Pinto D."/>
            <person name="Vollmers J."/>
            <person name="Rivas-Marin E."/>
            <person name="Kohn T."/>
            <person name="Peeters S.H."/>
            <person name="Heuer A."/>
            <person name="Rast P."/>
            <person name="Oberbeckmann S."/>
            <person name="Bunk B."/>
            <person name="Jeske O."/>
            <person name="Meyerdierks A."/>
            <person name="Storesund J.E."/>
            <person name="Kallscheuer N."/>
            <person name="Luecker S."/>
            <person name="Lage O.M."/>
            <person name="Pohl T."/>
            <person name="Merkel B.J."/>
            <person name="Hornburger P."/>
            <person name="Mueller R.-W."/>
            <person name="Bruemmer F."/>
            <person name="Labrenz M."/>
            <person name="Spormann A.M."/>
            <person name="Op den Camp H."/>
            <person name="Overmann J."/>
            <person name="Amann R."/>
            <person name="Jetten M.S.M."/>
            <person name="Mascher T."/>
            <person name="Medema M.H."/>
            <person name="Devos D.P."/>
            <person name="Kaster A.-K."/>
            <person name="Ovreas L."/>
            <person name="Rohde M."/>
            <person name="Galperin M.Y."/>
            <person name="Jogler C."/>
        </authorList>
    </citation>
    <scope>NUCLEOTIDE SEQUENCE [LARGE SCALE GENOMIC DNA]</scope>
    <source>
        <strain evidence="2 3">HG15A2</strain>
    </source>
</reference>
<dbReference type="NCBIfam" id="TIGR04393">
    <property type="entry name" value="rpt_T5SS_PEPC"/>
    <property type="match status" value="6"/>
</dbReference>
<protein>
    <submittedName>
        <fullName evidence="2">Putative lipoprotein</fullName>
    </submittedName>
</protein>
<dbReference type="InterPro" id="IPR013424">
    <property type="entry name" value="Ice-binding_C"/>
</dbReference>
<keyword evidence="1" id="KW-0732">Signal</keyword>